<feature type="non-terminal residue" evidence="2">
    <location>
        <position position="1"/>
    </location>
</feature>
<name>A0A0D0CW17_9AGAM</name>
<evidence type="ECO:0000313" key="3">
    <source>
        <dbReference type="Proteomes" id="UP000054538"/>
    </source>
</evidence>
<dbReference type="AlphaFoldDB" id="A0A0D0CW17"/>
<organism evidence="2 3">
    <name type="scientific">Paxillus rubicundulus Ve08.2h10</name>
    <dbReference type="NCBI Taxonomy" id="930991"/>
    <lineage>
        <taxon>Eukaryota</taxon>
        <taxon>Fungi</taxon>
        <taxon>Dikarya</taxon>
        <taxon>Basidiomycota</taxon>
        <taxon>Agaricomycotina</taxon>
        <taxon>Agaricomycetes</taxon>
        <taxon>Agaricomycetidae</taxon>
        <taxon>Boletales</taxon>
        <taxon>Paxilineae</taxon>
        <taxon>Paxillaceae</taxon>
        <taxon>Paxillus</taxon>
    </lineage>
</organism>
<gene>
    <name evidence="2" type="ORF">PAXRUDRAFT_768550</name>
</gene>
<dbReference type="Proteomes" id="UP000054538">
    <property type="component" value="Unassembled WGS sequence"/>
</dbReference>
<feature type="signal peptide" evidence="1">
    <location>
        <begin position="1"/>
        <end position="22"/>
    </location>
</feature>
<feature type="chain" id="PRO_5002208863" evidence="1">
    <location>
        <begin position="23"/>
        <end position="93"/>
    </location>
</feature>
<sequence>ISSLLCLTLVILVTLLPHPLVSIPLPSLGFVPKSTQSCRSPLEFWSHPSFPLLMYTMPCTSISTCKAENAVKITKPLPISSTNPSTLTLSARP</sequence>
<protein>
    <submittedName>
        <fullName evidence="2">Uncharacterized protein</fullName>
    </submittedName>
</protein>
<proteinExistence type="predicted"/>
<feature type="non-terminal residue" evidence="2">
    <location>
        <position position="93"/>
    </location>
</feature>
<reference evidence="3" key="2">
    <citation type="submission" date="2015-01" db="EMBL/GenBank/DDBJ databases">
        <title>Evolutionary Origins and Diversification of the Mycorrhizal Mutualists.</title>
        <authorList>
            <consortium name="DOE Joint Genome Institute"/>
            <consortium name="Mycorrhizal Genomics Consortium"/>
            <person name="Kohler A."/>
            <person name="Kuo A."/>
            <person name="Nagy L.G."/>
            <person name="Floudas D."/>
            <person name="Copeland A."/>
            <person name="Barry K.W."/>
            <person name="Cichocki N."/>
            <person name="Veneault-Fourrey C."/>
            <person name="LaButti K."/>
            <person name="Lindquist E.A."/>
            <person name="Lipzen A."/>
            <person name="Lundell T."/>
            <person name="Morin E."/>
            <person name="Murat C."/>
            <person name="Riley R."/>
            <person name="Ohm R."/>
            <person name="Sun H."/>
            <person name="Tunlid A."/>
            <person name="Henrissat B."/>
            <person name="Grigoriev I.V."/>
            <person name="Hibbett D.S."/>
            <person name="Martin F."/>
        </authorList>
    </citation>
    <scope>NUCLEOTIDE SEQUENCE [LARGE SCALE GENOMIC DNA]</scope>
    <source>
        <strain evidence="3">Ve08.2h10</strain>
    </source>
</reference>
<accession>A0A0D0CW17</accession>
<dbReference type="HOGENOM" id="CLU_2405398_0_0_1"/>
<evidence type="ECO:0000313" key="2">
    <source>
        <dbReference type="EMBL" id="KIK79688.1"/>
    </source>
</evidence>
<keyword evidence="1" id="KW-0732">Signal</keyword>
<evidence type="ECO:0000256" key="1">
    <source>
        <dbReference type="SAM" id="SignalP"/>
    </source>
</evidence>
<reference evidence="2 3" key="1">
    <citation type="submission" date="2014-04" db="EMBL/GenBank/DDBJ databases">
        <authorList>
            <consortium name="DOE Joint Genome Institute"/>
            <person name="Kuo A."/>
            <person name="Kohler A."/>
            <person name="Jargeat P."/>
            <person name="Nagy L.G."/>
            <person name="Floudas D."/>
            <person name="Copeland A."/>
            <person name="Barry K.W."/>
            <person name="Cichocki N."/>
            <person name="Veneault-Fourrey C."/>
            <person name="LaButti K."/>
            <person name="Lindquist E.A."/>
            <person name="Lipzen A."/>
            <person name="Lundell T."/>
            <person name="Morin E."/>
            <person name="Murat C."/>
            <person name="Sun H."/>
            <person name="Tunlid A."/>
            <person name="Henrissat B."/>
            <person name="Grigoriev I.V."/>
            <person name="Hibbett D.S."/>
            <person name="Martin F."/>
            <person name="Nordberg H.P."/>
            <person name="Cantor M.N."/>
            <person name="Hua S.X."/>
        </authorList>
    </citation>
    <scope>NUCLEOTIDE SEQUENCE [LARGE SCALE GENOMIC DNA]</scope>
    <source>
        <strain evidence="2 3">Ve08.2h10</strain>
    </source>
</reference>
<dbReference type="EMBL" id="KN826212">
    <property type="protein sequence ID" value="KIK79688.1"/>
    <property type="molecule type" value="Genomic_DNA"/>
</dbReference>
<dbReference type="InParanoid" id="A0A0D0CW17"/>
<keyword evidence="3" id="KW-1185">Reference proteome</keyword>